<dbReference type="GO" id="GO:0015421">
    <property type="term" value="F:ABC-type oligopeptide transporter activity"/>
    <property type="evidence" value="ECO:0007669"/>
    <property type="project" value="TreeGrafter"/>
</dbReference>
<dbReference type="AlphaFoldDB" id="A0A6G3ZYJ6"/>
<sequence length="147" mass="16587">MELPDGYDSVVGEWEASLSGGQRQRIAIARALLKKASILLLDEATSALDTESEYWVQQALQTLMKDKTTRMITHRLFYRGTSKYFICLGAWCREGNGNHIQLLSKEGIYGQLHQLTVTSRAREGNPLTKSSSKNHSKMKRSGTDVYF</sequence>
<dbReference type="Gene3D" id="3.40.50.300">
    <property type="entry name" value="P-loop containing nucleotide triphosphate hydrolases"/>
    <property type="match status" value="1"/>
</dbReference>
<dbReference type="PANTHER" id="PTHR43394:SF1">
    <property type="entry name" value="ATP-BINDING CASSETTE SUB-FAMILY B MEMBER 10, MITOCHONDRIAL"/>
    <property type="match status" value="1"/>
</dbReference>
<evidence type="ECO:0000259" key="2">
    <source>
        <dbReference type="Pfam" id="PF00005"/>
    </source>
</evidence>
<dbReference type="RefSeq" id="WP_163946039.1">
    <property type="nucleotide sequence ID" value="NZ_JAAIKC010000003.1"/>
</dbReference>
<evidence type="ECO:0000313" key="3">
    <source>
        <dbReference type="EMBL" id="NEW06651.1"/>
    </source>
</evidence>
<feature type="region of interest" description="Disordered" evidence="1">
    <location>
        <begin position="120"/>
        <end position="147"/>
    </location>
</feature>
<proteinExistence type="predicted"/>
<dbReference type="GO" id="GO:0016887">
    <property type="term" value="F:ATP hydrolysis activity"/>
    <property type="evidence" value="ECO:0007669"/>
    <property type="project" value="InterPro"/>
</dbReference>
<dbReference type="PANTHER" id="PTHR43394">
    <property type="entry name" value="ATP-DEPENDENT PERMEASE MDL1, MITOCHONDRIAL"/>
    <property type="match status" value="1"/>
</dbReference>
<dbReference type="SUPFAM" id="SSF52540">
    <property type="entry name" value="P-loop containing nucleoside triphosphate hydrolases"/>
    <property type="match status" value="1"/>
</dbReference>
<dbReference type="EMBL" id="JAAIKC010000003">
    <property type="protein sequence ID" value="NEW06651.1"/>
    <property type="molecule type" value="Genomic_DNA"/>
</dbReference>
<dbReference type="InterPro" id="IPR003439">
    <property type="entry name" value="ABC_transporter-like_ATP-bd"/>
</dbReference>
<protein>
    <submittedName>
        <fullName evidence="3">ATP-binding cassette domain-containing protein</fullName>
    </submittedName>
</protein>
<dbReference type="Pfam" id="PF00005">
    <property type="entry name" value="ABC_tran"/>
    <property type="match status" value="1"/>
</dbReference>
<dbReference type="GO" id="GO:0005524">
    <property type="term" value="F:ATP binding"/>
    <property type="evidence" value="ECO:0007669"/>
    <property type="project" value="UniProtKB-KW"/>
</dbReference>
<comment type="caution">
    <text evidence="3">The sequence shown here is derived from an EMBL/GenBank/DDBJ whole genome shotgun (WGS) entry which is preliminary data.</text>
</comment>
<gene>
    <name evidence="3" type="ORF">GK047_11560</name>
</gene>
<reference evidence="3" key="1">
    <citation type="submission" date="2020-02" db="EMBL/GenBank/DDBJ databases">
        <authorList>
            <person name="Shen X.-R."/>
            <person name="Zhang Y.-X."/>
        </authorList>
    </citation>
    <scope>NUCLEOTIDE SEQUENCE</scope>
    <source>
        <strain evidence="3">SYP-B3998</strain>
    </source>
</reference>
<organism evidence="3">
    <name type="scientific">Paenibacillus sp. SYP-B3998</name>
    <dbReference type="NCBI Taxonomy" id="2678564"/>
    <lineage>
        <taxon>Bacteria</taxon>
        <taxon>Bacillati</taxon>
        <taxon>Bacillota</taxon>
        <taxon>Bacilli</taxon>
        <taxon>Bacillales</taxon>
        <taxon>Paenibacillaceae</taxon>
        <taxon>Paenibacillus</taxon>
    </lineage>
</organism>
<keyword evidence="3" id="KW-0067">ATP-binding</keyword>
<name>A0A6G3ZYJ6_9BACL</name>
<accession>A0A6G3ZYJ6</accession>
<keyword evidence="3" id="KW-0547">Nucleotide-binding</keyword>
<dbReference type="InterPro" id="IPR027417">
    <property type="entry name" value="P-loop_NTPase"/>
</dbReference>
<evidence type="ECO:0000256" key="1">
    <source>
        <dbReference type="SAM" id="MobiDB-lite"/>
    </source>
</evidence>
<feature type="domain" description="ABC transporter" evidence="2">
    <location>
        <begin position="5"/>
        <end position="46"/>
    </location>
</feature>
<dbReference type="InterPro" id="IPR039421">
    <property type="entry name" value="Type_1_exporter"/>
</dbReference>